<keyword evidence="4 11" id="KW-0285">Flavoprotein</keyword>
<evidence type="ECO:0000256" key="2">
    <source>
        <dbReference type="ARBA" id="ARBA00011955"/>
    </source>
</evidence>
<keyword evidence="7 11" id="KW-0274">FAD</keyword>
<keyword evidence="13" id="KW-1185">Reference proteome</keyword>
<comment type="similarity">
    <text evidence="11">Belongs to the ApbE family.</text>
</comment>
<evidence type="ECO:0000256" key="8">
    <source>
        <dbReference type="ARBA" id="ARBA00022842"/>
    </source>
</evidence>
<dbReference type="EC" id="2.7.1.180" evidence="2 11"/>
<dbReference type="PIRSF" id="PIRSF006268">
    <property type="entry name" value="ApbE"/>
    <property type="match status" value="1"/>
</dbReference>
<dbReference type="RefSeq" id="WP_238242519.1">
    <property type="nucleotide sequence ID" value="NZ_BPQP01000006.1"/>
</dbReference>
<dbReference type="Pfam" id="PF02424">
    <property type="entry name" value="ApbE"/>
    <property type="match status" value="1"/>
</dbReference>
<dbReference type="PROSITE" id="PS51318">
    <property type="entry name" value="TAT"/>
    <property type="match status" value="1"/>
</dbReference>
<comment type="catalytic activity">
    <reaction evidence="10 11">
        <text>L-threonyl-[protein] + FAD = FMN-L-threonyl-[protein] + AMP + H(+)</text>
        <dbReference type="Rhea" id="RHEA:36847"/>
        <dbReference type="Rhea" id="RHEA-COMP:11060"/>
        <dbReference type="Rhea" id="RHEA-COMP:11061"/>
        <dbReference type="ChEBI" id="CHEBI:15378"/>
        <dbReference type="ChEBI" id="CHEBI:30013"/>
        <dbReference type="ChEBI" id="CHEBI:57692"/>
        <dbReference type="ChEBI" id="CHEBI:74257"/>
        <dbReference type="ChEBI" id="CHEBI:456215"/>
        <dbReference type="EC" id="2.7.1.180"/>
    </reaction>
</comment>
<evidence type="ECO:0000256" key="7">
    <source>
        <dbReference type="ARBA" id="ARBA00022827"/>
    </source>
</evidence>
<evidence type="ECO:0000313" key="12">
    <source>
        <dbReference type="EMBL" id="GJD93325.1"/>
    </source>
</evidence>
<evidence type="ECO:0000256" key="11">
    <source>
        <dbReference type="PIRNR" id="PIRNR006268"/>
    </source>
</evidence>
<dbReference type="InterPro" id="IPR003374">
    <property type="entry name" value="ApbE-like_sf"/>
</dbReference>
<comment type="caution">
    <text evidence="12">The sequence shown here is derived from an EMBL/GenBank/DDBJ whole genome shotgun (WGS) entry which is preliminary data.</text>
</comment>
<evidence type="ECO:0000256" key="10">
    <source>
        <dbReference type="ARBA" id="ARBA00048540"/>
    </source>
</evidence>
<keyword evidence="6 11" id="KW-0479">Metal-binding</keyword>
<proteinExistence type="inferred from homology"/>
<evidence type="ECO:0000256" key="9">
    <source>
        <dbReference type="ARBA" id="ARBA00031306"/>
    </source>
</evidence>
<evidence type="ECO:0000256" key="3">
    <source>
        <dbReference type="ARBA" id="ARBA00016337"/>
    </source>
</evidence>
<evidence type="ECO:0000256" key="6">
    <source>
        <dbReference type="ARBA" id="ARBA00022723"/>
    </source>
</evidence>
<dbReference type="PANTHER" id="PTHR30040">
    <property type="entry name" value="THIAMINE BIOSYNTHESIS LIPOPROTEIN APBE"/>
    <property type="match status" value="1"/>
</dbReference>
<dbReference type="InterPro" id="IPR006311">
    <property type="entry name" value="TAT_signal"/>
</dbReference>
<evidence type="ECO:0000256" key="1">
    <source>
        <dbReference type="ARBA" id="ARBA00001946"/>
    </source>
</evidence>
<keyword evidence="8 11" id="KW-0460">Magnesium</keyword>
<protein>
    <recommendedName>
        <fullName evidence="3 11">FAD:protein FMN transferase</fullName>
        <ecNumber evidence="2 11">2.7.1.180</ecNumber>
    </recommendedName>
    <alternativeName>
        <fullName evidence="9 11">Flavin transferase</fullName>
    </alternativeName>
</protein>
<sequence length="333" mass="34704">MRNSDHRVCNRSGVERRKVVLGAAGLLAAAAGGVPAFRALAERRGLTTRTRAGIALGTTISFTLAGTELRVLEAALGNAFRAVRQVEAAASLFRPDSGLSRLNRDGRLADPDPLLVMLLRFGLDLARATDGAFDPTVQPLWPLWAKAAAKGTRPSDAALAEAVGRVGWQDVTINEEAIGFERPGMGVTLNALVQGFAADQAMAAIAAHGIADAFIDTGEFGARGSHPDGTPWRLGIADPRAPSALAEVVVPFTGFAATSGDYAMSFSPDSSDHHIFDPRTGRSPHGLSSATVTAPTGLLADGLSTAVFVLGEAGGRRLVAQYPDCTMRIIAKA</sequence>
<dbReference type="Proteomes" id="UP001055125">
    <property type="component" value="Unassembled WGS sequence"/>
</dbReference>
<evidence type="ECO:0000256" key="5">
    <source>
        <dbReference type="ARBA" id="ARBA00022679"/>
    </source>
</evidence>
<dbReference type="SUPFAM" id="SSF143631">
    <property type="entry name" value="ApbE-like"/>
    <property type="match status" value="1"/>
</dbReference>
<reference evidence="12" key="1">
    <citation type="journal article" date="2021" name="Front. Microbiol.">
        <title>Comprehensive Comparative Genomics and Phenotyping of Methylobacterium Species.</title>
        <authorList>
            <person name="Alessa O."/>
            <person name="Ogura Y."/>
            <person name="Fujitani Y."/>
            <person name="Takami H."/>
            <person name="Hayashi T."/>
            <person name="Sahin N."/>
            <person name="Tani A."/>
        </authorList>
    </citation>
    <scope>NUCLEOTIDE SEQUENCE</scope>
    <source>
        <strain evidence="12">DSM 19015</strain>
    </source>
</reference>
<evidence type="ECO:0000313" key="13">
    <source>
        <dbReference type="Proteomes" id="UP001055125"/>
    </source>
</evidence>
<organism evidence="12 13">
    <name type="scientific">Methylobacterium iners</name>
    <dbReference type="NCBI Taxonomy" id="418707"/>
    <lineage>
        <taxon>Bacteria</taxon>
        <taxon>Pseudomonadati</taxon>
        <taxon>Pseudomonadota</taxon>
        <taxon>Alphaproteobacteria</taxon>
        <taxon>Hyphomicrobiales</taxon>
        <taxon>Methylobacteriaceae</taxon>
        <taxon>Methylobacterium</taxon>
    </lineage>
</organism>
<comment type="cofactor">
    <cofactor evidence="1">
        <name>Mg(2+)</name>
        <dbReference type="ChEBI" id="CHEBI:18420"/>
    </cofactor>
</comment>
<evidence type="ECO:0000256" key="4">
    <source>
        <dbReference type="ARBA" id="ARBA00022630"/>
    </source>
</evidence>
<name>A0ABQ4RSJ3_9HYPH</name>
<dbReference type="PANTHER" id="PTHR30040:SF2">
    <property type="entry name" value="FAD:PROTEIN FMN TRANSFERASE"/>
    <property type="match status" value="1"/>
</dbReference>
<gene>
    <name evidence="12" type="ORF">OCOJLMKI_0517</name>
</gene>
<dbReference type="InterPro" id="IPR024932">
    <property type="entry name" value="ApbE"/>
</dbReference>
<keyword evidence="5 11" id="KW-0808">Transferase</keyword>
<reference evidence="12" key="2">
    <citation type="submission" date="2021-08" db="EMBL/GenBank/DDBJ databases">
        <authorList>
            <person name="Tani A."/>
            <person name="Ola A."/>
            <person name="Ogura Y."/>
            <person name="Katsura K."/>
            <person name="Hayashi T."/>
        </authorList>
    </citation>
    <scope>NUCLEOTIDE SEQUENCE</scope>
    <source>
        <strain evidence="12">DSM 19015</strain>
    </source>
</reference>
<dbReference type="EMBL" id="BPQP01000006">
    <property type="protein sequence ID" value="GJD93325.1"/>
    <property type="molecule type" value="Genomic_DNA"/>
</dbReference>
<accession>A0ABQ4RSJ3</accession>
<dbReference type="Gene3D" id="3.10.520.10">
    <property type="entry name" value="ApbE-like domains"/>
    <property type="match status" value="1"/>
</dbReference>